<protein>
    <submittedName>
        <fullName evidence="1">Uncharacterized protein</fullName>
    </submittedName>
</protein>
<dbReference type="EMBL" id="GBXM01023606">
    <property type="protein sequence ID" value="JAH84971.1"/>
    <property type="molecule type" value="Transcribed_RNA"/>
</dbReference>
<sequence length="37" mass="4041">MLQKPFNSMSMGQATCEQGAVTALAHQIEIQHGRVNL</sequence>
<reference evidence="1" key="1">
    <citation type="submission" date="2014-11" db="EMBL/GenBank/DDBJ databases">
        <authorList>
            <person name="Amaro Gonzalez C."/>
        </authorList>
    </citation>
    <scope>NUCLEOTIDE SEQUENCE</scope>
</reference>
<name>A0A0E9W3U1_ANGAN</name>
<dbReference type="AlphaFoldDB" id="A0A0E9W3U1"/>
<evidence type="ECO:0000313" key="1">
    <source>
        <dbReference type="EMBL" id="JAH84971.1"/>
    </source>
</evidence>
<accession>A0A0E9W3U1</accession>
<organism evidence="1">
    <name type="scientific">Anguilla anguilla</name>
    <name type="common">European freshwater eel</name>
    <name type="synonym">Muraena anguilla</name>
    <dbReference type="NCBI Taxonomy" id="7936"/>
    <lineage>
        <taxon>Eukaryota</taxon>
        <taxon>Metazoa</taxon>
        <taxon>Chordata</taxon>
        <taxon>Craniata</taxon>
        <taxon>Vertebrata</taxon>
        <taxon>Euteleostomi</taxon>
        <taxon>Actinopterygii</taxon>
        <taxon>Neopterygii</taxon>
        <taxon>Teleostei</taxon>
        <taxon>Anguilliformes</taxon>
        <taxon>Anguillidae</taxon>
        <taxon>Anguilla</taxon>
    </lineage>
</organism>
<reference evidence="1" key="2">
    <citation type="journal article" date="2015" name="Fish Shellfish Immunol.">
        <title>Early steps in the European eel (Anguilla anguilla)-Vibrio vulnificus interaction in the gills: Role of the RtxA13 toxin.</title>
        <authorList>
            <person name="Callol A."/>
            <person name="Pajuelo D."/>
            <person name="Ebbesson L."/>
            <person name="Teles M."/>
            <person name="MacKenzie S."/>
            <person name="Amaro C."/>
        </authorList>
    </citation>
    <scope>NUCLEOTIDE SEQUENCE</scope>
</reference>
<proteinExistence type="predicted"/>